<evidence type="ECO:0000256" key="3">
    <source>
        <dbReference type="SAM" id="MobiDB-lite"/>
    </source>
</evidence>
<dbReference type="InterPro" id="IPR001199">
    <property type="entry name" value="Cyt_B5-like_heme/steroid-bd"/>
</dbReference>
<comment type="similarity">
    <text evidence="1">Belongs to the cytochrome b5 family. MAPR subfamily.</text>
</comment>
<feature type="coiled-coil region" evidence="2">
    <location>
        <begin position="403"/>
        <end position="451"/>
    </location>
</feature>
<dbReference type="FunFam" id="3.10.120.10:FF:000003">
    <property type="entry name" value="membrane-associated progesterone receptor component 1"/>
    <property type="match status" value="1"/>
</dbReference>
<evidence type="ECO:0000313" key="6">
    <source>
        <dbReference type="Proteomes" id="UP001249851"/>
    </source>
</evidence>
<feature type="coiled-coil region" evidence="2">
    <location>
        <begin position="98"/>
        <end position="139"/>
    </location>
</feature>
<dbReference type="SMART" id="SM01117">
    <property type="entry name" value="Cyt-b5"/>
    <property type="match status" value="1"/>
</dbReference>
<organism evidence="5 6">
    <name type="scientific">Acropora cervicornis</name>
    <name type="common">Staghorn coral</name>
    <dbReference type="NCBI Taxonomy" id="6130"/>
    <lineage>
        <taxon>Eukaryota</taxon>
        <taxon>Metazoa</taxon>
        <taxon>Cnidaria</taxon>
        <taxon>Anthozoa</taxon>
        <taxon>Hexacorallia</taxon>
        <taxon>Scleractinia</taxon>
        <taxon>Astrocoeniina</taxon>
        <taxon>Acroporidae</taxon>
        <taxon>Acropora</taxon>
    </lineage>
</organism>
<evidence type="ECO:0000259" key="4">
    <source>
        <dbReference type="SMART" id="SM01117"/>
    </source>
</evidence>
<dbReference type="Gene3D" id="3.10.120.10">
    <property type="entry name" value="Cytochrome b5-like heme/steroid binding domain"/>
    <property type="match status" value="1"/>
</dbReference>
<dbReference type="AlphaFoldDB" id="A0AAD9QWS9"/>
<sequence>MLKKSSDSTEITPLVNSAVEKLQELGHCIRARKYGVEHVDTSGVDVVIKALRDLEAERQKLHELLEAETITASVLRYKLQYLPSDIKYEIQGAVHSARQSNEAEIKRLKTQLNTIIKNIESLEKRHHDLAEENARLEPERNEMQIGHDEIIALLNQKMADKASKQITLNETRDKLRETYKKIIELEDSIVQLKEDLAHEREEARQEKEKLKQSVADTQKKAEEQRKTNVEKRKEIDKLQEELVDSESVLDSKRKSIRKFETSRNRLEAQEVQLNRHLQKEIRDNSNLTQEGLAKAKESLQLQNAECSRIRSENIELEEEFNQLEEINKATVDVLNKEIEASKAALTSERKDRQVLQTKRDHVSKEFNEFKADYGRYMATQSKRVTEGKAEHSRLTEKKDERDMMSKQELLKAAKQDYTTLQKQLKTRLKTLQQSIEKLEKEKERKSNLIDDKTPIFEDLEAQFKERSQEFDTTKKNIVGLETSVQRAQRDVEKLAEPQTRLHSKLREKRVEALEQLKSQSEEVKNIERAIFSSGQRLGAVLKENRRFKRAIAQLEEEMETTRKTTLANMGTKGQLEKQLLDYRGTLQENWREDFLLDKIYAERDLKMLDDIERLQEETGVREGRIDEIHQQLEEELSVLGQFIDGVANLRPKDVTVESVENHSPFSEQTGGSRSNENTVFTKEELAKYNGEDPSLPVYVAIKGIVFDVSEAREFYGAGGKYNVFAGRDASRALAKWSMSEEDMNDNLDDLTVEELARLDESYDKLFASKHTVVGYLEGHELQDDDNFSRKMFNDNIEL</sequence>
<feature type="coiled-coil region" evidence="2">
    <location>
        <begin position="44"/>
        <end position="71"/>
    </location>
</feature>
<feature type="domain" description="Cytochrome b5 heme-binding" evidence="4">
    <location>
        <begin position="680"/>
        <end position="777"/>
    </location>
</feature>
<evidence type="ECO:0000313" key="5">
    <source>
        <dbReference type="EMBL" id="KAK2568957.1"/>
    </source>
</evidence>
<dbReference type="PANTHER" id="PTHR35347:SF1">
    <property type="entry name" value="COILED-COIL DOMAIN-CONTAINING PROTEIN 175"/>
    <property type="match status" value="1"/>
</dbReference>
<name>A0AAD9QWS9_ACRCE</name>
<comment type="caution">
    <text evidence="5">The sequence shown here is derived from an EMBL/GenBank/DDBJ whole genome shotgun (WGS) entry which is preliminary data.</text>
</comment>
<feature type="coiled-coil region" evidence="2">
    <location>
        <begin position="502"/>
        <end position="564"/>
    </location>
</feature>
<reference evidence="5" key="1">
    <citation type="journal article" date="2023" name="G3 (Bethesda)">
        <title>Whole genome assembly and annotation of the endangered Caribbean coral Acropora cervicornis.</title>
        <authorList>
            <person name="Selwyn J.D."/>
            <person name="Vollmer S.V."/>
        </authorList>
    </citation>
    <scope>NUCLEOTIDE SEQUENCE</scope>
    <source>
        <strain evidence="5">K2</strain>
    </source>
</reference>
<feature type="region of interest" description="Disordered" evidence="3">
    <location>
        <begin position="200"/>
        <end position="231"/>
    </location>
</feature>
<dbReference type="EMBL" id="JARQWQ010000011">
    <property type="protein sequence ID" value="KAK2568957.1"/>
    <property type="molecule type" value="Genomic_DNA"/>
</dbReference>
<dbReference type="InterPro" id="IPR036400">
    <property type="entry name" value="Cyt_B5-like_heme/steroid_sf"/>
</dbReference>
<dbReference type="Proteomes" id="UP001249851">
    <property type="component" value="Unassembled WGS sequence"/>
</dbReference>
<gene>
    <name evidence="5" type="ORF">P5673_007061</name>
</gene>
<proteinExistence type="inferred from homology"/>
<protein>
    <submittedName>
        <fullName evidence="5">Steroid-binding protein 3</fullName>
    </submittedName>
</protein>
<feature type="region of interest" description="Disordered" evidence="3">
    <location>
        <begin position="380"/>
        <end position="403"/>
    </location>
</feature>
<feature type="compositionally biased region" description="Basic and acidic residues" evidence="3">
    <location>
        <begin position="383"/>
        <end position="403"/>
    </location>
</feature>
<keyword evidence="2" id="KW-0175">Coiled coil</keyword>
<dbReference type="SUPFAM" id="SSF55856">
    <property type="entry name" value="Cytochrome b5-like heme/steroid binding domain"/>
    <property type="match status" value="1"/>
</dbReference>
<dbReference type="PANTHER" id="PTHR35347">
    <property type="entry name" value="COILED-COIL DOMAIN-CONTAINING PROTEIN 175"/>
    <property type="match status" value="1"/>
</dbReference>
<dbReference type="InterPro" id="IPR038834">
    <property type="entry name" value="CCDC175"/>
</dbReference>
<accession>A0AAD9QWS9</accession>
<evidence type="ECO:0000256" key="1">
    <source>
        <dbReference type="ARBA" id="ARBA00038357"/>
    </source>
</evidence>
<dbReference type="Pfam" id="PF00173">
    <property type="entry name" value="Cyt-b5"/>
    <property type="match status" value="1"/>
</dbReference>
<keyword evidence="6" id="KW-1185">Reference proteome</keyword>
<reference evidence="5" key="2">
    <citation type="journal article" date="2023" name="Science">
        <title>Genomic signatures of disease resistance in endangered staghorn corals.</title>
        <authorList>
            <person name="Vollmer S.V."/>
            <person name="Selwyn J.D."/>
            <person name="Despard B.A."/>
            <person name="Roesel C.L."/>
        </authorList>
    </citation>
    <scope>NUCLEOTIDE SEQUENCE</scope>
    <source>
        <strain evidence="5">K2</strain>
    </source>
</reference>
<evidence type="ECO:0000256" key="2">
    <source>
        <dbReference type="SAM" id="Coils"/>
    </source>
</evidence>